<keyword evidence="6" id="KW-1185">Reference proteome</keyword>
<dbReference type="Proteomes" id="UP000294927">
    <property type="component" value="Unassembled WGS sequence"/>
</dbReference>
<dbReference type="Pfam" id="PF01648">
    <property type="entry name" value="ACPS"/>
    <property type="match status" value="1"/>
</dbReference>
<dbReference type="GO" id="GO:0000287">
    <property type="term" value="F:magnesium ion binding"/>
    <property type="evidence" value="ECO:0007669"/>
    <property type="project" value="InterPro"/>
</dbReference>
<dbReference type="InterPro" id="IPR008278">
    <property type="entry name" value="4-PPantetheinyl_Trfase_dom"/>
</dbReference>
<feature type="domain" description="4'-phosphopantetheinyl transferase N-terminal" evidence="4">
    <location>
        <begin position="16"/>
        <end position="101"/>
    </location>
</feature>
<keyword evidence="2 5" id="KW-0808">Transferase</keyword>
<protein>
    <submittedName>
        <fullName evidence="5">4'-phosphopantetheinyl transferase</fullName>
    </submittedName>
</protein>
<dbReference type="RefSeq" id="WP_133907565.1">
    <property type="nucleotide sequence ID" value="NZ_SOCP01000019.1"/>
</dbReference>
<dbReference type="InterPro" id="IPR037143">
    <property type="entry name" value="4-PPantetheinyl_Trfase_dom_sf"/>
</dbReference>
<dbReference type="AlphaFoldDB" id="A0A4R7V1P9"/>
<reference evidence="5 6" key="1">
    <citation type="submission" date="2019-03" db="EMBL/GenBank/DDBJ databases">
        <title>Genomic Encyclopedia of Archaeal and Bacterial Type Strains, Phase II (KMG-II): from individual species to whole genera.</title>
        <authorList>
            <person name="Goeker M."/>
        </authorList>
    </citation>
    <scope>NUCLEOTIDE SEQUENCE [LARGE SCALE GENOMIC DNA]</scope>
    <source>
        <strain evidence="5 6">DSM 45499</strain>
    </source>
</reference>
<dbReference type="Gene3D" id="3.90.470.20">
    <property type="entry name" value="4'-phosphopantetheinyl transferase domain"/>
    <property type="match status" value="2"/>
</dbReference>
<evidence type="ECO:0000313" key="6">
    <source>
        <dbReference type="Proteomes" id="UP000294927"/>
    </source>
</evidence>
<evidence type="ECO:0000256" key="1">
    <source>
        <dbReference type="ARBA" id="ARBA00010990"/>
    </source>
</evidence>
<evidence type="ECO:0000259" key="4">
    <source>
        <dbReference type="Pfam" id="PF22624"/>
    </source>
</evidence>
<evidence type="ECO:0000259" key="3">
    <source>
        <dbReference type="Pfam" id="PF01648"/>
    </source>
</evidence>
<dbReference type="PANTHER" id="PTHR12215">
    <property type="entry name" value="PHOSPHOPANTETHEINE TRANSFERASE"/>
    <property type="match status" value="1"/>
</dbReference>
<sequence length="234" mass="25395">MRCDVWWAHPAAGTPALFELLDEVERGRYAGYRREADKLRFLTGRALIRGVVSRELGIAPGEVVLDSSCFECGKPHGKPQVVGSTLEVSISHSGEWVVLAMTDGASVGVDVEEVRDAEVDGLAGICFSPPELTTFKSIPEEERRGAFFTYWARKEAVLKATGKGMWVVMSKLTLAAHDEPPRVTASETTEVDITAVRMADLDRGPGYRACIAVFSDSAPKVDEHEAGELITSLG</sequence>
<gene>
    <name evidence="5" type="ORF">CLV71_11987</name>
</gene>
<evidence type="ECO:0000313" key="5">
    <source>
        <dbReference type="EMBL" id="TDV41765.1"/>
    </source>
</evidence>
<proteinExistence type="inferred from homology"/>
<evidence type="ECO:0000256" key="2">
    <source>
        <dbReference type="ARBA" id="ARBA00022679"/>
    </source>
</evidence>
<feature type="domain" description="4'-phosphopantetheinyl transferase" evidence="3">
    <location>
        <begin position="106"/>
        <end position="180"/>
    </location>
</feature>
<dbReference type="PANTHER" id="PTHR12215:SF10">
    <property type="entry name" value="L-AMINOADIPATE-SEMIALDEHYDE DEHYDROGENASE-PHOSPHOPANTETHEINYL TRANSFERASE"/>
    <property type="match status" value="1"/>
</dbReference>
<accession>A0A4R7V1P9</accession>
<comment type="similarity">
    <text evidence="1">Belongs to the P-Pant transferase superfamily. Gsp/Sfp/HetI/AcpT family.</text>
</comment>
<organism evidence="5 6">
    <name type="scientific">Actinophytocola oryzae</name>
    <dbReference type="NCBI Taxonomy" id="502181"/>
    <lineage>
        <taxon>Bacteria</taxon>
        <taxon>Bacillati</taxon>
        <taxon>Actinomycetota</taxon>
        <taxon>Actinomycetes</taxon>
        <taxon>Pseudonocardiales</taxon>
        <taxon>Pseudonocardiaceae</taxon>
    </lineage>
</organism>
<dbReference type="GO" id="GO:0005829">
    <property type="term" value="C:cytosol"/>
    <property type="evidence" value="ECO:0007669"/>
    <property type="project" value="TreeGrafter"/>
</dbReference>
<dbReference type="InterPro" id="IPR055066">
    <property type="entry name" value="AASDHPPT_N"/>
</dbReference>
<dbReference type="EMBL" id="SOCP01000019">
    <property type="protein sequence ID" value="TDV41765.1"/>
    <property type="molecule type" value="Genomic_DNA"/>
</dbReference>
<dbReference type="GO" id="GO:0019878">
    <property type="term" value="P:lysine biosynthetic process via aminoadipic acid"/>
    <property type="evidence" value="ECO:0007669"/>
    <property type="project" value="TreeGrafter"/>
</dbReference>
<comment type="caution">
    <text evidence="5">The sequence shown here is derived from an EMBL/GenBank/DDBJ whole genome shotgun (WGS) entry which is preliminary data.</text>
</comment>
<name>A0A4R7V1P9_9PSEU</name>
<dbReference type="GO" id="GO:0008897">
    <property type="term" value="F:holo-[acyl-carrier-protein] synthase activity"/>
    <property type="evidence" value="ECO:0007669"/>
    <property type="project" value="InterPro"/>
</dbReference>
<dbReference type="Pfam" id="PF22624">
    <property type="entry name" value="AASDHPPT_N"/>
    <property type="match status" value="1"/>
</dbReference>
<dbReference type="SUPFAM" id="SSF56214">
    <property type="entry name" value="4'-phosphopantetheinyl transferase"/>
    <property type="match status" value="2"/>
</dbReference>
<dbReference type="InterPro" id="IPR050559">
    <property type="entry name" value="P-Pant_transferase_sf"/>
</dbReference>
<dbReference type="OrthoDB" id="190168at2"/>